<organism evidence="2 3">
    <name type="scientific">Sphingomonas melonis</name>
    <dbReference type="NCBI Taxonomy" id="152682"/>
    <lineage>
        <taxon>Bacteria</taxon>
        <taxon>Pseudomonadati</taxon>
        <taxon>Pseudomonadota</taxon>
        <taxon>Alphaproteobacteria</taxon>
        <taxon>Sphingomonadales</taxon>
        <taxon>Sphingomonadaceae</taxon>
        <taxon>Sphingomonas</taxon>
    </lineage>
</organism>
<feature type="signal peptide" evidence="1">
    <location>
        <begin position="1"/>
        <end position="20"/>
    </location>
</feature>
<gene>
    <name evidence="2" type="ORF">SR41_10180</name>
</gene>
<sequence length="67" mass="7097">MVKRITTLRIAMGMAGIGTAATLGGCINVSAPEKPIQINLNISVTQQVVYRLDGEAKALIDKQPGIF</sequence>
<evidence type="ECO:0000313" key="2">
    <source>
        <dbReference type="EMBL" id="KIU27540.1"/>
    </source>
</evidence>
<dbReference type="PROSITE" id="PS51257">
    <property type="entry name" value="PROKAR_LIPOPROTEIN"/>
    <property type="match status" value="1"/>
</dbReference>
<reference evidence="2 3" key="1">
    <citation type="submission" date="2015-01" db="EMBL/GenBank/DDBJ databases">
        <title>Genome of Sphingomonas taxi strain 30a.</title>
        <authorList>
            <person name="Eevers N."/>
            <person name="Van Hamme J."/>
            <person name="Bottos E."/>
            <person name="Weyens N."/>
            <person name="Vangronsveld J."/>
        </authorList>
    </citation>
    <scope>NUCLEOTIDE SEQUENCE [LARGE SCALE GENOMIC DNA]</scope>
    <source>
        <strain evidence="2 3">30a</strain>
    </source>
</reference>
<dbReference type="Proteomes" id="UP000033203">
    <property type="component" value="Unassembled WGS sequence"/>
</dbReference>
<proteinExistence type="predicted"/>
<dbReference type="InterPro" id="IPR025985">
    <property type="entry name" value="YnbE"/>
</dbReference>
<protein>
    <recommendedName>
        <fullName evidence="4">YnbE-like lipoprotein</fullName>
    </recommendedName>
</protein>
<evidence type="ECO:0008006" key="4">
    <source>
        <dbReference type="Google" id="ProtNLM"/>
    </source>
</evidence>
<dbReference type="Pfam" id="PF13617">
    <property type="entry name" value="Lipoprotein_19"/>
    <property type="match status" value="1"/>
</dbReference>
<keyword evidence="1" id="KW-0732">Signal</keyword>
<comment type="caution">
    <text evidence="2">The sequence shown here is derived from an EMBL/GenBank/DDBJ whole genome shotgun (WGS) entry which is preliminary data.</text>
</comment>
<evidence type="ECO:0000313" key="3">
    <source>
        <dbReference type="Proteomes" id="UP000033203"/>
    </source>
</evidence>
<dbReference type="PATRIC" id="fig|1549858.7.peg.3404"/>
<accession>A0A0D1M671</accession>
<dbReference type="AlphaFoldDB" id="A0A0D1M671"/>
<name>A0A0D1M671_9SPHN</name>
<evidence type="ECO:0000256" key="1">
    <source>
        <dbReference type="SAM" id="SignalP"/>
    </source>
</evidence>
<feature type="chain" id="PRO_5002248301" description="YnbE-like lipoprotein" evidence="1">
    <location>
        <begin position="21"/>
        <end position="67"/>
    </location>
</feature>
<dbReference type="EMBL" id="JXTP01000043">
    <property type="protein sequence ID" value="KIU27540.1"/>
    <property type="molecule type" value="Genomic_DNA"/>
</dbReference>